<accession>A0A3N4ID36</accession>
<organism evidence="1 2">
    <name type="scientific">Ascobolus immersus RN42</name>
    <dbReference type="NCBI Taxonomy" id="1160509"/>
    <lineage>
        <taxon>Eukaryota</taxon>
        <taxon>Fungi</taxon>
        <taxon>Dikarya</taxon>
        <taxon>Ascomycota</taxon>
        <taxon>Pezizomycotina</taxon>
        <taxon>Pezizomycetes</taxon>
        <taxon>Pezizales</taxon>
        <taxon>Ascobolaceae</taxon>
        <taxon>Ascobolus</taxon>
    </lineage>
</organism>
<evidence type="ECO:0000313" key="1">
    <source>
        <dbReference type="EMBL" id="RPA84035.1"/>
    </source>
</evidence>
<dbReference type="EMBL" id="ML119661">
    <property type="protein sequence ID" value="RPA84035.1"/>
    <property type="molecule type" value="Genomic_DNA"/>
</dbReference>
<name>A0A3N4ID36_ASCIM</name>
<proteinExistence type="predicted"/>
<dbReference type="Proteomes" id="UP000275078">
    <property type="component" value="Unassembled WGS sequence"/>
</dbReference>
<dbReference type="OrthoDB" id="2417334at2759"/>
<keyword evidence="2" id="KW-1185">Reference proteome</keyword>
<dbReference type="PANTHER" id="PTHR31569">
    <property type="entry name" value="SWIM-TYPE DOMAIN-CONTAINING PROTEIN"/>
    <property type="match status" value="1"/>
</dbReference>
<evidence type="ECO:0000313" key="2">
    <source>
        <dbReference type="Proteomes" id="UP000275078"/>
    </source>
</evidence>
<gene>
    <name evidence="1" type="ORF">BJ508DRAFT_200351</name>
</gene>
<dbReference type="PANTHER" id="PTHR31569:SF4">
    <property type="entry name" value="SWIM-TYPE DOMAIN-CONTAINING PROTEIN"/>
    <property type="match status" value="1"/>
</dbReference>
<dbReference type="STRING" id="1160509.A0A3N4ID36"/>
<reference evidence="1 2" key="1">
    <citation type="journal article" date="2018" name="Nat. Ecol. Evol.">
        <title>Pezizomycetes genomes reveal the molecular basis of ectomycorrhizal truffle lifestyle.</title>
        <authorList>
            <person name="Murat C."/>
            <person name="Payen T."/>
            <person name="Noel B."/>
            <person name="Kuo A."/>
            <person name="Morin E."/>
            <person name="Chen J."/>
            <person name="Kohler A."/>
            <person name="Krizsan K."/>
            <person name="Balestrini R."/>
            <person name="Da Silva C."/>
            <person name="Montanini B."/>
            <person name="Hainaut M."/>
            <person name="Levati E."/>
            <person name="Barry K.W."/>
            <person name="Belfiori B."/>
            <person name="Cichocki N."/>
            <person name="Clum A."/>
            <person name="Dockter R.B."/>
            <person name="Fauchery L."/>
            <person name="Guy J."/>
            <person name="Iotti M."/>
            <person name="Le Tacon F."/>
            <person name="Lindquist E.A."/>
            <person name="Lipzen A."/>
            <person name="Malagnac F."/>
            <person name="Mello A."/>
            <person name="Molinier V."/>
            <person name="Miyauchi S."/>
            <person name="Poulain J."/>
            <person name="Riccioni C."/>
            <person name="Rubini A."/>
            <person name="Sitrit Y."/>
            <person name="Splivallo R."/>
            <person name="Traeger S."/>
            <person name="Wang M."/>
            <person name="Zifcakova L."/>
            <person name="Wipf D."/>
            <person name="Zambonelli A."/>
            <person name="Paolocci F."/>
            <person name="Nowrousian M."/>
            <person name="Ottonello S."/>
            <person name="Baldrian P."/>
            <person name="Spatafora J.W."/>
            <person name="Henrissat B."/>
            <person name="Nagy L.G."/>
            <person name="Aury J.M."/>
            <person name="Wincker P."/>
            <person name="Grigoriev I.V."/>
            <person name="Bonfante P."/>
            <person name="Martin F.M."/>
        </authorList>
    </citation>
    <scope>NUCLEOTIDE SEQUENCE [LARGE SCALE GENOMIC DNA]</scope>
    <source>
        <strain evidence="1 2">RN42</strain>
    </source>
</reference>
<protein>
    <submittedName>
        <fullName evidence="1">Uncharacterized protein</fullName>
    </submittedName>
</protein>
<feature type="non-terminal residue" evidence="1">
    <location>
        <position position="112"/>
    </location>
</feature>
<sequence>TRKVGCDFRLTLRHHKRDGRWHLLHTNPSHNGHNPSTPMHHPQHCRLTSDQLAFVESQTDAGVTAAQIVASLKQQYGSSFTATRKTVYNAQARLRTRRLNGRSPIRALLDEF</sequence>
<dbReference type="InterPro" id="IPR052579">
    <property type="entry name" value="Zinc_finger_SWIM"/>
</dbReference>
<dbReference type="AlphaFoldDB" id="A0A3N4ID36"/>
<feature type="non-terminal residue" evidence="1">
    <location>
        <position position="1"/>
    </location>
</feature>